<gene>
    <name evidence="1" type="ordered locus">SERP2546</name>
</gene>
<evidence type="ECO:0000313" key="1">
    <source>
        <dbReference type="EMBL" id="AAW53370.1"/>
    </source>
</evidence>
<dbReference type="Proteomes" id="UP000000531">
    <property type="component" value="Chromosome"/>
</dbReference>
<dbReference type="KEGG" id="ser:SERP2546"/>
<dbReference type="HOGENOM" id="CLU_3405612_0_0_9"/>
<protein>
    <submittedName>
        <fullName evidence="1">Uncharacterized protein</fullName>
    </submittedName>
</protein>
<organism evidence="1 2">
    <name type="scientific">Staphylococcus epidermidis (strain ATCC 35984 / DSM 28319 / BCRC 17069 / CCUG 31568 / BM 3577 / RP62A)</name>
    <dbReference type="NCBI Taxonomy" id="176279"/>
    <lineage>
        <taxon>Bacteria</taxon>
        <taxon>Bacillati</taxon>
        <taxon>Bacillota</taxon>
        <taxon>Bacilli</taxon>
        <taxon>Bacillales</taxon>
        <taxon>Staphylococcaceae</taxon>
        <taxon>Staphylococcus</taxon>
    </lineage>
</organism>
<name>Q5HK06_STAEQ</name>
<proteinExistence type="predicted"/>
<dbReference type="EMBL" id="CP000029">
    <property type="protein sequence ID" value="AAW53370.1"/>
    <property type="molecule type" value="Genomic_DNA"/>
</dbReference>
<dbReference type="AlphaFoldDB" id="Q5HK06"/>
<sequence length="30" mass="3435">MTSCDKTIKKDHIPDKGRGLRVATLFNNFK</sequence>
<keyword evidence="2" id="KW-1185">Reference proteome</keyword>
<accession>Q5HK06</accession>
<evidence type="ECO:0000313" key="2">
    <source>
        <dbReference type="Proteomes" id="UP000000531"/>
    </source>
</evidence>
<reference evidence="1 2" key="1">
    <citation type="journal article" date="2005" name="J. Bacteriol.">
        <title>Insights on evolution of virulence and resistance from the complete genome analysis of an early methicillin-resistant Staphylococcus aureus strain and a biofilm-producing methicillin-resistant Staphylococcus epidermidis strain.</title>
        <authorList>
            <person name="Gill S.R."/>
            <person name="Fouts D.E."/>
            <person name="Archer G.L."/>
            <person name="Mongodin E.F."/>
            <person name="Deboy R.T."/>
            <person name="Ravel J."/>
            <person name="Paulsen I.T."/>
            <person name="Kolonay J.F."/>
            <person name="Brinkac L."/>
            <person name="Beanan M."/>
            <person name="Dodson R.J."/>
            <person name="Daugherty S.C."/>
            <person name="Madupu R."/>
            <person name="Angiuoli S.V."/>
            <person name="Durkin A.S."/>
            <person name="Haft D.H."/>
            <person name="Vamathevan J."/>
            <person name="Khouri H."/>
            <person name="Utterback T."/>
            <person name="Lee C."/>
            <person name="Dimitrov G."/>
            <person name="Jiang L."/>
            <person name="Qin H."/>
            <person name="Weidman J."/>
            <person name="Tran K."/>
            <person name="Kang K."/>
            <person name="Hance I.R."/>
            <person name="Nelson K.E."/>
            <person name="Fraser C.M."/>
        </authorList>
    </citation>
    <scope>NUCLEOTIDE SEQUENCE [LARGE SCALE GENOMIC DNA]</scope>
    <source>
        <strain evidence="2">ATCC 35984 / RP62A</strain>
    </source>
</reference>